<dbReference type="Proteomes" id="UP001374584">
    <property type="component" value="Unassembled WGS sequence"/>
</dbReference>
<dbReference type="AlphaFoldDB" id="A0AAN9N792"/>
<dbReference type="PROSITE" id="PS51471">
    <property type="entry name" value="FE2OG_OXY"/>
    <property type="match status" value="1"/>
</dbReference>
<comment type="similarity">
    <text evidence="1 5">Belongs to the iron/ascorbate-dependent oxidoreductase family.</text>
</comment>
<keyword evidence="8" id="KW-1185">Reference proteome</keyword>
<dbReference type="InterPro" id="IPR044861">
    <property type="entry name" value="IPNS-like_FE2OG_OXY"/>
</dbReference>
<accession>A0AAN9N792</accession>
<keyword evidence="5" id="KW-0560">Oxidoreductase</keyword>
<organism evidence="7 8">
    <name type="scientific">Phaseolus coccineus</name>
    <name type="common">Scarlet runner bean</name>
    <name type="synonym">Phaseolus multiflorus</name>
    <dbReference type="NCBI Taxonomy" id="3886"/>
    <lineage>
        <taxon>Eukaryota</taxon>
        <taxon>Viridiplantae</taxon>
        <taxon>Streptophyta</taxon>
        <taxon>Embryophyta</taxon>
        <taxon>Tracheophyta</taxon>
        <taxon>Spermatophyta</taxon>
        <taxon>Magnoliopsida</taxon>
        <taxon>eudicotyledons</taxon>
        <taxon>Gunneridae</taxon>
        <taxon>Pentapetalae</taxon>
        <taxon>rosids</taxon>
        <taxon>fabids</taxon>
        <taxon>Fabales</taxon>
        <taxon>Fabaceae</taxon>
        <taxon>Papilionoideae</taxon>
        <taxon>50 kb inversion clade</taxon>
        <taxon>NPAAA clade</taxon>
        <taxon>indigoferoid/millettioid clade</taxon>
        <taxon>Phaseoleae</taxon>
        <taxon>Phaseolus</taxon>
    </lineage>
</organism>
<dbReference type="GO" id="GO:0016491">
    <property type="term" value="F:oxidoreductase activity"/>
    <property type="evidence" value="ECO:0007669"/>
    <property type="project" value="UniProtKB-KW"/>
</dbReference>
<dbReference type="Gene3D" id="2.60.120.330">
    <property type="entry name" value="B-lactam Antibiotic, Isopenicillin N Synthase, Chain"/>
    <property type="match status" value="1"/>
</dbReference>
<proteinExistence type="inferred from homology"/>
<evidence type="ECO:0000256" key="3">
    <source>
        <dbReference type="ARBA" id="ARBA00022896"/>
    </source>
</evidence>
<dbReference type="Pfam" id="PF03171">
    <property type="entry name" value="2OG-FeII_Oxy"/>
    <property type="match status" value="1"/>
</dbReference>
<evidence type="ECO:0000256" key="1">
    <source>
        <dbReference type="ARBA" id="ARBA00008056"/>
    </source>
</evidence>
<protein>
    <recommendedName>
        <fullName evidence="6">Fe2OG dioxygenase domain-containing protein</fullName>
    </recommendedName>
</protein>
<dbReference type="EMBL" id="JAYMYR010000005">
    <property type="protein sequence ID" value="KAK7365004.1"/>
    <property type="molecule type" value="Genomic_DNA"/>
</dbReference>
<evidence type="ECO:0000259" key="6">
    <source>
        <dbReference type="PROSITE" id="PS51471"/>
    </source>
</evidence>
<evidence type="ECO:0000256" key="2">
    <source>
        <dbReference type="ARBA" id="ARBA00022723"/>
    </source>
</evidence>
<dbReference type="Pfam" id="PF14226">
    <property type="entry name" value="DIOX_N"/>
    <property type="match status" value="1"/>
</dbReference>
<name>A0AAN9N792_PHACN</name>
<dbReference type="InterPro" id="IPR050295">
    <property type="entry name" value="Plant_2OG-oxidoreductases"/>
</dbReference>
<evidence type="ECO:0000313" key="7">
    <source>
        <dbReference type="EMBL" id="KAK7365004.1"/>
    </source>
</evidence>
<dbReference type="GO" id="GO:0031418">
    <property type="term" value="F:L-ascorbic acid binding"/>
    <property type="evidence" value="ECO:0007669"/>
    <property type="project" value="UniProtKB-KW"/>
</dbReference>
<reference evidence="7 8" key="1">
    <citation type="submission" date="2024-01" db="EMBL/GenBank/DDBJ databases">
        <title>The genomes of 5 underutilized Papilionoideae crops provide insights into root nodulation and disease resistanc.</title>
        <authorList>
            <person name="Jiang F."/>
        </authorList>
    </citation>
    <scope>NUCLEOTIDE SEQUENCE [LARGE SCALE GENOMIC DNA]</scope>
    <source>
        <strain evidence="7">JINMINGXINNONG_FW02</strain>
        <tissue evidence="7">Leaves</tissue>
    </source>
</reference>
<dbReference type="InterPro" id="IPR027443">
    <property type="entry name" value="IPNS-like_sf"/>
</dbReference>
<evidence type="ECO:0000256" key="5">
    <source>
        <dbReference type="RuleBase" id="RU003682"/>
    </source>
</evidence>
<dbReference type="SUPFAM" id="SSF51197">
    <property type="entry name" value="Clavaminate synthase-like"/>
    <property type="match status" value="1"/>
</dbReference>
<gene>
    <name evidence="7" type="ORF">VNO80_13754</name>
</gene>
<dbReference type="GO" id="GO:0046872">
    <property type="term" value="F:metal ion binding"/>
    <property type="evidence" value="ECO:0007669"/>
    <property type="project" value="UniProtKB-KW"/>
</dbReference>
<comment type="caution">
    <text evidence="7">The sequence shown here is derived from an EMBL/GenBank/DDBJ whole genome shotgun (WGS) entry which is preliminary data.</text>
</comment>
<sequence length="338" mass="38160">METMNQMFLSSWYNAHSSVPPSYVQLPENRPGNVVSSSHEAIPVIDLGGGDRAHITQQILKASQEYGFFQVINHGVSQGLMDETLNIFKEFHAMPPKEKVNECSKDPKGSFKIYTSGENYKKNTIHFWKDSLMHPCPPSGENLEYWPQKPSNYREIVGNYTREMNKLTLEILEFMCEGLGLEPRYFYGGLCENPSLAAHHYPPCPEPALTLGVARHKDPTVITILLQDKEVEGLQVLKNGEWIGVYPIPNAFVVNIGLLLQIISNGRLVGVEHRAVTNSSIARTSVVYFVYPSFESIIEPAQALIKGNNTHPIYKSITCREFRTNFFQKGPKVEEDLQ</sequence>
<feature type="domain" description="Fe2OG dioxygenase" evidence="6">
    <location>
        <begin position="191"/>
        <end position="292"/>
    </location>
</feature>
<evidence type="ECO:0000256" key="4">
    <source>
        <dbReference type="ARBA" id="ARBA00023004"/>
    </source>
</evidence>
<keyword evidence="3" id="KW-0847">Vitamin C</keyword>
<dbReference type="InterPro" id="IPR026992">
    <property type="entry name" value="DIOX_N"/>
</dbReference>
<dbReference type="InterPro" id="IPR005123">
    <property type="entry name" value="Oxoglu/Fe-dep_dioxygenase_dom"/>
</dbReference>
<keyword evidence="4 5" id="KW-0408">Iron</keyword>
<dbReference type="PANTHER" id="PTHR47991">
    <property type="entry name" value="OXOGLUTARATE/IRON-DEPENDENT DIOXYGENASE"/>
    <property type="match status" value="1"/>
</dbReference>
<keyword evidence="2 5" id="KW-0479">Metal-binding</keyword>
<evidence type="ECO:0000313" key="8">
    <source>
        <dbReference type="Proteomes" id="UP001374584"/>
    </source>
</evidence>